<dbReference type="PANTHER" id="PTHR43861">
    <property type="entry name" value="TRANS-ACONITATE 2-METHYLTRANSFERASE-RELATED"/>
    <property type="match status" value="1"/>
</dbReference>
<name>A0AAJ0MBW3_9PEZI</name>
<reference evidence="4" key="2">
    <citation type="submission" date="2023-06" db="EMBL/GenBank/DDBJ databases">
        <authorList>
            <consortium name="Lawrence Berkeley National Laboratory"/>
            <person name="Haridas S."/>
            <person name="Hensen N."/>
            <person name="Bonometti L."/>
            <person name="Westerberg I."/>
            <person name="Brannstrom I.O."/>
            <person name="Guillou S."/>
            <person name="Cros-Aarteil S."/>
            <person name="Calhoun S."/>
            <person name="Kuo A."/>
            <person name="Mondo S."/>
            <person name="Pangilinan J."/>
            <person name="Riley R."/>
            <person name="Labutti K."/>
            <person name="Andreopoulos B."/>
            <person name="Lipzen A."/>
            <person name="Chen C."/>
            <person name="Yanf M."/>
            <person name="Daum C."/>
            <person name="Ng V."/>
            <person name="Clum A."/>
            <person name="Steindorff A."/>
            <person name="Ohm R."/>
            <person name="Martin F."/>
            <person name="Silar P."/>
            <person name="Natvig D."/>
            <person name="Lalanne C."/>
            <person name="Gautier V."/>
            <person name="Ament-Velasquez S.L."/>
            <person name="Kruys A."/>
            <person name="Hutchinson M.I."/>
            <person name="Powell A.J."/>
            <person name="Barry K."/>
            <person name="Miller A.N."/>
            <person name="Grigoriev I.V."/>
            <person name="Debuchy R."/>
            <person name="Gladieux P."/>
            <person name="Thoren M.H."/>
            <person name="Johannesson H."/>
        </authorList>
    </citation>
    <scope>NUCLEOTIDE SEQUENCE</scope>
    <source>
        <strain evidence="4">CBS 955.72</strain>
    </source>
</reference>
<dbReference type="Gene3D" id="3.40.50.150">
    <property type="entry name" value="Vaccinia Virus protein VP39"/>
    <property type="match status" value="1"/>
</dbReference>
<reference evidence="4" key="1">
    <citation type="journal article" date="2023" name="Mol. Phylogenet. Evol.">
        <title>Genome-scale phylogeny and comparative genomics of the fungal order Sordariales.</title>
        <authorList>
            <person name="Hensen N."/>
            <person name="Bonometti L."/>
            <person name="Westerberg I."/>
            <person name="Brannstrom I.O."/>
            <person name="Guillou S."/>
            <person name="Cros-Aarteil S."/>
            <person name="Calhoun S."/>
            <person name="Haridas S."/>
            <person name="Kuo A."/>
            <person name="Mondo S."/>
            <person name="Pangilinan J."/>
            <person name="Riley R."/>
            <person name="LaButti K."/>
            <person name="Andreopoulos B."/>
            <person name="Lipzen A."/>
            <person name="Chen C."/>
            <person name="Yan M."/>
            <person name="Daum C."/>
            <person name="Ng V."/>
            <person name="Clum A."/>
            <person name="Steindorff A."/>
            <person name="Ohm R.A."/>
            <person name="Martin F."/>
            <person name="Silar P."/>
            <person name="Natvig D.O."/>
            <person name="Lalanne C."/>
            <person name="Gautier V."/>
            <person name="Ament-Velasquez S.L."/>
            <person name="Kruys A."/>
            <person name="Hutchinson M.I."/>
            <person name="Powell A.J."/>
            <person name="Barry K."/>
            <person name="Miller A.N."/>
            <person name="Grigoriev I.V."/>
            <person name="Debuchy R."/>
            <person name="Gladieux P."/>
            <person name="Hiltunen Thoren M."/>
            <person name="Johannesson H."/>
        </authorList>
    </citation>
    <scope>NUCLEOTIDE SEQUENCE</scope>
    <source>
        <strain evidence="4">CBS 955.72</strain>
    </source>
</reference>
<dbReference type="InterPro" id="IPR041698">
    <property type="entry name" value="Methyltransf_25"/>
</dbReference>
<evidence type="ECO:0000256" key="2">
    <source>
        <dbReference type="ARBA" id="ARBA00022679"/>
    </source>
</evidence>
<sequence length="228" mass="23870">MATETAPTPLSTEAVFDLVGPAYEDAFAGLPTQAASIQWILSQLSAAGISPAKTVDIGCGTGKPVCFDLAAAGHDVLGLDISGAMVHAARARVPLARFEKVDIRDFRPGAGTYDVATAYFSLIAGVTQDEIRGVLAQVFGILKPGGLFVWSTVPLDAEKADISWMGKPVTVSSLAPEAAVEAVKAAGFVVEHEAVTKFTPKGAEAGICKPEDVWEETHLFVYAKKPVV</sequence>
<dbReference type="EMBL" id="JAUIQD010000005">
    <property type="protein sequence ID" value="KAK3348580.1"/>
    <property type="molecule type" value="Genomic_DNA"/>
</dbReference>
<dbReference type="Pfam" id="PF13649">
    <property type="entry name" value="Methyltransf_25"/>
    <property type="match status" value="1"/>
</dbReference>
<feature type="domain" description="Methyltransferase" evidence="3">
    <location>
        <begin position="55"/>
        <end position="146"/>
    </location>
</feature>
<comment type="caution">
    <text evidence="4">The sequence shown here is derived from an EMBL/GenBank/DDBJ whole genome shotgun (WGS) entry which is preliminary data.</text>
</comment>
<dbReference type="Proteomes" id="UP001275084">
    <property type="component" value="Unassembled WGS sequence"/>
</dbReference>
<keyword evidence="2" id="KW-0808">Transferase</keyword>
<dbReference type="InterPro" id="IPR029063">
    <property type="entry name" value="SAM-dependent_MTases_sf"/>
</dbReference>
<dbReference type="PANTHER" id="PTHR43861:SF1">
    <property type="entry name" value="TRANS-ACONITATE 2-METHYLTRANSFERASE"/>
    <property type="match status" value="1"/>
</dbReference>
<accession>A0AAJ0MBW3</accession>
<keyword evidence="1 4" id="KW-0489">Methyltransferase</keyword>
<dbReference type="GO" id="GO:0032259">
    <property type="term" value="P:methylation"/>
    <property type="evidence" value="ECO:0007669"/>
    <property type="project" value="UniProtKB-KW"/>
</dbReference>
<dbReference type="GO" id="GO:0008168">
    <property type="term" value="F:methyltransferase activity"/>
    <property type="evidence" value="ECO:0007669"/>
    <property type="project" value="UniProtKB-KW"/>
</dbReference>
<dbReference type="CDD" id="cd02440">
    <property type="entry name" value="AdoMet_MTases"/>
    <property type="match status" value="1"/>
</dbReference>
<evidence type="ECO:0000313" key="4">
    <source>
        <dbReference type="EMBL" id="KAK3348580.1"/>
    </source>
</evidence>
<dbReference type="AlphaFoldDB" id="A0AAJ0MBW3"/>
<evidence type="ECO:0000259" key="3">
    <source>
        <dbReference type="Pfam" id="PF13649"/>
    </source>
</evidence>
<gene>
    <name evidence="4" type="ORF">B0T25DRAFT_591342</name>
</gene>
<evidence type="ECO:0000313" key="5">
    <source>
        <dbReference type="Proteomes" id="UP001275084"/>
    </source>
</evidence>
<proteinExistence type="predicted"/>
<protein>
    <submittedName>
        <fullName evidence="4">S-adenosyl-L-methionine-dependent methyltransferase</fullName>
    </submittedName>
</protein>
<organism evidence="4 5">
    <name type="scientific">Lasiosphaeria hispida</name>
    <dbReference type="NCBI Taxonomy" id="260671"/>
    <lineage>
        <taxon>Eukaryota</taxon>
        <taxon>Fungi</taxon>
        <taxon>Dikarya</taxon>
        <taxon>Ascomycota</taxon>
        <taxon>Pezizomycotina</taxon>
        <taxon>Sordariomycetes</taxon>
        <taxon>Sordariomycetidae</taxon>
        <taxon>Sordariales</taxon>
        <taxon>Lasiosphaeriaceae</taxon>
        <taxon>Lasiosphaeria</taxon>
    </lineage>
</organism>
<evidence type="ECO:0000256" key="1">
    <source>
        <dbReference type="ARBA" id="ARBA00022603"/>
    </source>
</evidence>
<keyword evidence="5" id="KW-1185">Reference proteome</keyword>
<dbReference type="SUPFAM" id="SSF53335">
    <property type="entry name" value="S-adenosyl-L-methionine-dependent methyltransferases"/>
    <property type="match status" value="1"/>
</dbReference>